<dbReference type="PROSITE" id="PS50943">
    <property type="entry name" value="HTH_CROC1"/>
    <property type="match status" value="1"/>
</dbReference>
<evidence type="ECO:0000313" key="3">
    <source>
        <dbReference type="EMBL" id="MFC0387273.1"/>
    </source>
</evidence>
<reference evidence="3 4" key="1">
    <citation type="submission" date="2024-09" db="EMBL/GenBank/DDBJ databases">
        <authorList>
            <person name="Sun Q."/>
            <person name="Mori K."/>
        </authorList>
    </citation>
    <scope>NUCLEOTIDE SEQUENCE [LARGE SCALE GENOMIC DNA]</scope>
    <source>
        <strain evidence="3 4">CCM 7468</strain>
    </source>
</reference>
<dbReference type="InterPro" id="IPR001387">
    <property type="entry name" value="Cro/C1-type_HTH"/>
</dbReference>
<dbReference type="Pfam" id="PF01381">
    <property type="entry name" value="HTH_3"/>
    <property type="match status" value="1"/>
</dbReference>
<dbReference type="CDD" id="cd00093">
    <property type="entry name" value="HTH_XRE"/>
    <property type="match status" value="1"/>
</dbReference>
<dbReference type="SMART" id="SM00530">
    <property type="entry name" value="HTH_XRE"/>
    <property type="match status" value="1"/>
</dbReference>
<evidence type="ECO:0000259" key="2">
    <source>
        <dbReference type="PROSITE" id="PS50943"/>
    </source>
</evidence>
<dbReference type="InterPro" id="IPR010982">
    <property type="entry name" value="Lambda_DNA-bd_dom_sf"/>
</dbReference>
<feature type="region of interest" description="Disordered" evidence="1">
    <location>
        <begin position="134"/>
        <end position="153"/>
    </location>
</feature>
<feature type="compositionally biased region" description="Basic and acidic residues" evidence="1">
    <location>
        <begin position="10"/>
        <end position="23"/>
    </location>
</feature>
<evidence type="ECO:0000313" key="4">
    <source>
        <dbReference type="Proteomes" id="UP001589789"/>
    </source>
</evidence>
<organism evidence="3 4">
    <name type="scientific">Muricoccus vinaceus</name>
    <dbReference type="NCBI Taxonomy" id="424704"/>
    <lineage>
        <taxon>Bacteria</taxon>
        <taxon>Pseudomonadati</taxon>
        <taxon>Pseudomonadota</taxon>
        <taxon>Alphaproteobacteria</taxon>
        <taxon>Acetobacterales</taxon>
        <taxon>Roseomonadaceae</taxon>
        <taxon>Muricoccus</taxon>
    </lineage>
</organism>
<comment type="caution">
    <text evidence="3">The sequence shown here is derived from an EMBL/GenBank/DDBJ whole genome shotgun (WGS) entry which is preliminary data.</text>
</comment>
<dbReference type="EMBL" id="JBHLVZ010000059">
    <property type="protein sequence ID" value="MFC0387273.1"/>
    <property type="molecule type" value="Genomic_DNA"/>
</dbReference>
<sequence length="153" mass="16978">MRFGLGGDWRMSRRKAEAPEADREKDTLLVGVGKRVRERRTGLRLTQIQAADACDVPQTLIFSAEAGLQNLTLKTLGKLAKGLNTTVRDLMPVTPEILEQERPPPQTLAEAVEKLDRVTQEAARLAQLVSFLLRHSQQAPHQHPSAGERGPEQ</sequence>
<evidence type="ECO:0000256" key="1">
    <source>
        <dbReference type="SAM" id="MobiDB-lite"/>
    </source>
</evidence>
<dbReference type="Proteomes" id="UP001589789">
    <property type="component" value="Unassembled WGS sequence"/>
</dbReference>
<proteinExistence type="predicted"/>
<feature type="region of interest" description="Disordered" evidence="1">
    <location>
        <begin position="1"/>
        <end position="23"/>
    </location>
</feature>
<dbReference type="SUPFAM" id="SSF47413">
    <property type="entry name" value="lambda repressor-like DNA-binding domains"/>
    <property type="match status" value="1"/>
</dbReference>
<keyword evidence="4" id="KW-1185">Reference proteome</keyword>
<protein>
    <submittedName>
        <fullName evidence="3">Helix-turn-helix domain-containing protein</fullName>
    </submittedName>
</protein>
<accession>A0ABV6IUH4</accession>
<dbReference type="RefSeq" id="WP_377052559.1">
    <property type="nucleotide sequence ID" value="NZ_JBHLVZ010000059.1"/>
</dbReference>
<name>A0ABV6IUH4_9PROT</name>
<gene>
    <name evidence="3" type="ORF">ACFFIC_17230</name>
</gene>
<feature type="domain" description="HTH cro/C1-type" evidence="2">
    <location>
        <begin position="36"/>
        <end position="90"/>
    </location>
</feature>
<dbReference type="Gene3D" id="1.10.260.40">
    <property type="entry name" value="lambda repressor-like DNA-binding domains"/>
    <property type="match status" value="1"/>
</dbReference>